<evidence type="ECO:0000313" key="1">
    <source>
        <dbReference type="EMBL" id="GJT96417.1"/>
    </source>
</evidence>
<protein>
    <submittedName>
        <fullName evidence="1">Uncharacterized protein</fullName>
    </submittedName>
</protein>
<reference evidence="1" key="2">
    <citation type="submission" date="2022-01" db="EMBL/GenBank/DDBJ databases">
        <authorList>
            <person name="Yamashiro T."/>
            <person name="Shiraishi A."/>
            <person name="Satake H."/>
            <person name="Nakayama K."/>
        </authorList>
    </citation>
    <scope>NUCLEOTIDE SEQUENCE</scope>
</reference>
<dbReference type="Proteomes" id="UP001151760">
    <property type="component" value="Unassembled WGS sequence"/>
</dbReference>
<comment type="caution">
    <text evidence="1">The sequence shown here is derived from an EMBL/GenBank/DDBJ whole genome shotgun (WGS) entry which is preliminary data.</text>
</comment>
<sequence length="96" mass="11039">MDSRGNENLLQSVKTILLVLKKNAKCIKMPMSVEEFMEKELLEKTQKQNKEEFISVLKNKKEEMEEMGEDVRVQNVVDEEDVFEEENGIATNGMAG</sequence>
<gene>
    <name evidence="1" type="ORF">Tco_1091935</name>
</gene>
<name>A0ABQ5IAC0_9ASTR</name>
<organism evidence="1 2">
    <name type="scientific">Tanacetum coccineum</name>
    <dbReference type="NCBI Taxonomy" id="301880"/>
    <lineage>
        <taxon>Eukaryota</taxon>
        <taxon>Viridiplantae</taxon>
        <taxon>Streptophyta</taxon>
        <taxon>Embryophyta</taxon>
        <taxon>Tracheophyta</taxon>
        <taxon>Spermatophyta</taxon>
        <taxon>Magnoliopsida</taxon>
        <taxon>eudicotyledons</taxon>
        <taxon>Gunneridae</taxon>
        <taxon>Pentapetalae</taxon>
        <taxon>asterids</taxon>
        <taxon>campanulids</taxon>
        <taxon>Asterales</taxon>
        <taxon>Asteraceae</taxon>
        <taxon>Asteroideae</taxon>
        <taxon>Anthemideae</taxon>
        <taxon>Anthemidinae</taxon>
        <taxon>Tanacetum</taxon>
    </lineage>
</organism>
<reference evidence="1" key="1">
    <citation type="journal article" date="2022" name="Int. J. Mol. Sci.">
        <title>Draft Genome of Tanacetum Coccineum: Genomic Comparison of Closely Related Tanacetum-Family Plants.</title>
        <authorList>
            <person name="Yamashiro T."/>
            <person name="Shiraishi A."/>
            <person name="Nakayama K."/>
            <person name="Satake H."/>
        </authorList>
    </citation>
    <scope>NUCLEOTIDE SEQUENCE</scope>
</reference>
<dbReference type="EMBL" id="BQNB010020479">
    <property type="protein sequence ID" value="GJT96417.1"/>
    <property type="molecule type" value="Genomic_DNA"/>
</dbReference>
<evidence type="ECO:0000313" key="2">
    <source>
        <dbReference type="Proteomes" id="UP001151760"/>
    </source>
</evidence>
<accession>A0ABQ5IAC0</accession>
<proteinExistence type="predicted"/>
<keyword evidence="2" id="KW-1185">Reference proteome</keyword>